<evidence type="ECO:0000313" key="1">
    <source>
        <dbReference type="EMBL" id="MCZ0732386.1"/>
    </source>
</evidence>
<keyword evidence="2" id="KW-1185">Reference proteome</keyword>
<accession>A0ABT4HRE4</accession>
<dbReference type="EMBL" id="JAPQYE010000029">
    <property type="protein sequence ID" value="MCZ0732386.1"/>
    <property type="molecule type" value="Genomic_DNA"/>
</dbReference>
<organism evidence="1 2">
    <name type="scientific">Mycolicibacterium iranicum</name>
    <name type="common">Mycobacterium iranicum</name>
    <dbReference type="NCBI Taxonomy" id="912594"/>
    <lineage>
        <taxon>Bacteria</taxon>
        <taxon>Bacillati</taxon>
        <taxon>Actinomycetota</taxon>
        <taxon>Actinomycetes</taxon>
        <taxon>Mycobacteriales</taxon>
        <taxon>Mycobacteriaceae</taxon>
        <taxon>Mycolicibacterium</taxon>
    </lineage>
</organism>
<dbReference type="RefSeq" id="WP_268788094.1">
    <property type="nucleotide sequence ID" value="NZ_JAPQYE010000029.1"/>
</dbReference>
<dbReference type="Proteomes" id="UP001084650">
    <property type="component" value="Unassembled WGS sequence"/>
</dbReference>
<sequence>MPQRITALLPSARLQPYWDFWTAGGVTTPPSADAIAALYVWQVGMCSAWYEVLAYVEMIVRHALDTELRRWNAAQGNGPEWLTNPAAPLGRILGRRVLSDLQAAAARAERGRAMADPHFGPHPRQGVPIGHDDLVAQLTFGNLVHLLPNDPPTQLSRQRFASGLSRHEQLWINATSAAFPNLSTVWQNRRWSRFPPAHPVPTTVEQGYALSAALERLRRVRNRVGHHEQMFRVRHNHRHTDAMLIVRSVSSAGSEAVRDLSRVPAHVATQPRP</sequence>
<name>A0ABT4HRE4_MYCIR</name>
<reference evidence="1" key="1">
    <citation type="submission" date="2022-12" db="EMBL/GenBank/DDBJ databases">
        <title>Whole genome sequence of Mycolicibacterium iranicum strain SBH312.</title>
        <authorList>
            <person name="Jani J."/>
            <person name="Arifin Mustapha Z."/>
            <person name="Ahmed K."/>
            <person name="Kai Ling C."/>
        </authorList>
    </citation>
    <scope>NUCLEOTIDE SEQUENCE</scope>
    <source>
        <strain evidence="1">SBH312</strain>
    </source>
</reference>
<comment type="caution">
    <text evidence="1">The sequence shown here is derived from an EMBL/GenBank/DDBJ whole genome shotgun (WGS) entry which is preliminary data.</text>
</comment>
<evidence type="ECO:0008006" key="3">
    <source>
        <dbReference type="Google" id="ProtNLM"/>
    </source>
</evidence>
<evidence type="ECO:0000313" key="2">
    <source>
        <dbReference type="Proteomes" id="UP001084650"/>
    </source>
</evidence>
<protein>
    <recommendedName>
        <fullName evidence="3">CAAX protease</fullName>
    </recommendedName>
</protein>
<proteinExistence type="predicted"/>
<gene>
    <name evidence="1" type="ORF">OY187_30495</name>
</gene>